<evidence type="ECO:0000256" key="2">
    <source>
        <dbReference type="ARBA" id="ARBA00007430"/>
    </source>
</evidence>
<feature type="transmembrane region" description="Helical" evidence="7">
    <location>
        <begin position="117"/>
        <end position="135"/>
    </location>
</feature>
<feature type="transmembrane region" description="Helical" evidence="7">
    <location>
        <begin position="357"/>
        <end position="377"/>
    </location>
</feature>
<comment type="similarity">
    <text evidence="2">Belongs to the polysaccharide synthase family.</text>
</comment>
<evidence type="ECO:0000313" key="8">
    <source>
        <dbReference type="EMBL" id="SFL42008.1"/>
    </source>
</evidence>
<evidence type="ECO:0000256" key="4">
    <source>
        <dbReference type="ARBA" id="ARBA00022692"/>
    </source>
</evidence>
<keyword evidence="3" id="KW-1003">Cell membrane</keyword>
<organism evidence="8 9">
    <name type="scientific">Halanaerobium salsuginis</name>
    <dbReference type="NCBI Taxonomy" id="29563"/>
    <lineage>
        <taxon>Bacteria</taxon>
        <taxon>Bacillati</taxon>
        <taxon>Bacillota</taxon>
        <taxon>Clostridia</taxon>
        <taxon>Halanaerobiales</taxon>
        <taxon>Halanaerobiaceae</taxon>
        <taxon>Halanaerobium</taxon>
    </lineage>
</organism>
<sequence>MSLKKKTFWGAIWNSLSSVSLTGLNFVITAILARLLTPNAFGVMGMIQTTIALINMMNQFGLAPAIIQGENLNQKRLSSLFWFNMLIGITMTAIVYFSSNLIALFFNQPDLTELLKLISIVFTIVSFSFIQQSILRKEMKFKELFNINIFSTILYGLITIILALNNFGVHALVYGFIAKNIIVTLLITIYHKWIPSIFFSFKTIKDLLNFGVYVFGTSIINYFNRNLDYLLIGRFLGSEALGYYTLAYKLMLVPVRKIGGVINNTFLPAFSEIKDNKLSIKKYYLNVLSLIALITFPMMGGVFIVAPEMILTVYGQNWIPVIILIQILSITGAVQSIGTTVGTVLLSQGRSDISFKFNFFLIVNLAIAMIIGMRWGIIGVSYGVTIVSFYTFWISMHITGNLINMRLKELVSFIKKPFLYTLFMMIIVYLTKTYLVSPNIEQMPIQLAISVITGIVAYSAIFLVVDGKEYFEQIKRLKNAVK</sequence>
<feature type="transmembrane region" description="Helical" evidence="7">
    <location>
        <begin position="147"/>
        <end position="165"/>
    </location>
</feature>
<proteinExistence type="inferred from homology"/>
<feature type="transmembrane region" description="Helical" evidence="7">
    <location>
        <begin position="283"/>
        <end position="306"/>
    </location>
</feature>
<feature type="transmembrane region" description="Helical" evidence="7">
    <location>
        <begin position="383"/>
        <end position="405"/>
    </location>
</feature>
<feature type="transmembrane region" description="Helical" evidence="7">
    <location>
        <begin position="45"/>
        <end position="67"/>
    </location>
</feature>
<feature type="transmembrane region" description="Helical" evidence="7">
    <location>
        <begin position="417"/>
        <end position="437"/>
    </location>
</feature>
<keyword evidence="9" id="KW-1185">Reference proteome</keyword>
<gene>
    <name evidence="8" type="ORF">SAMN02983006_01107</name>
</gene>
<evidence type="ECO:0000256" key="6">
    <source>
        <dbReference type="ARBA" id="ARBA00023136"/>
    </source>
</evidence>
<evidence type="ECO:0000256" key="3">
    <source>
        <dbReference type="ARBA" id="ARBA00022475"/>
    </source>
</evidence>
<keyword evidence="4 7" id="KW-0812">Transmembrane</keyword>
<dbReference type="PANTHER" id="PTHR30250:SF10">
    <property type="entry name" value="LIPOPOLYSACCHARIDE BIOSYNTHESIS PROTEIN WZXC"/>
    <property type="match status" value="1"/>
</dbReference>
<keyword evidence="5 7" id="KW-1133">Transmembrane helix</keyword>
<feature type="transmembrane region" description="Helical" evidence="7">
    <location>
        <begin position="12"/>
        <end position="33"/>
    </location>
</feature>
<dbReference type="EMBL" id="FOTI01000011">
    <property type="protein sequence ID" value="SFL42008.1"/>
    <property type="molecule type" value="Genomic_DNA"/>
</dbReference>
<accession>A0A1I4HI76</accession>
<dbReference type="GO" id="GO:0005886">
    <property type="term" value="C:plasma membrane"/>
    <property type="evidence" value="ECO:0007669"/>
    <property type="project" value="UniProtKB-SubCell"/>
</dbReference>
<dbReference type="Pfam" id="PF13440">
    <property type="entry name" value="Polysacc_synt_3"/>
    <property type="match status" value="1"/>
</dbReference>
<evidence type="ECO:0000256" key="7">
    <source>
        <dbReference type="SAM" id="Phobius"/>
    </source>
</evidence>
<reference evidence="8 9" key="1">
    <citation type="submission" date="2016-10" db="EMBL/GenBank/DDBJ databases">
        <authorList>
            <person name="de Groot N.N."/>
        </authorList>
    </citation>
    <scope>NUCLEOTIDE SEQUENCE [LARGE SCALE GENOMIC DNA]</scope>
    <source>
        <strain evidence="8 9">ATCC 51327</strain>
    </source>
</reference>
<evidence type="ECO:0000256" key="5">
    <source>
        <dbReference type="ARBA" id="ARBA00022989"/>
    </source>
</evidence>
<dbReference type="NCBIfam" id="NF007773">
    <property type="entry name" value="PRK10459.1"/>
    <property type="match status" value="1"/>
</dbReference>
<feature type="transmembrane region" description="Helical" evidence="7">
    <location>
        <begin position="79"/>
        <end position="97"/>
    </location>
</feature>
<feature type="transmembrane region" description="Helical" evidence="7">
    <location>
        <begin position="443"/>
        <end position="465"/>
    </location>
</feature>
<dbReference type="CDD" id="cd13127">
    <property type="entry name" value="MATE_tuaB_like"/>
    <property type="match status" value="1"/>
</dbReference>
<protein>
    <submittedName>
        <fullName evidence="8">Lipopolysaccharide exporter</fullName>
    </submittedName>
</protein>
<comment type="subcellular location">
    <subcellularLocation>
        <location evidence="1">Cell membrane</location>
        <topology evidence="1">Multi-pass membrane protein</topology>
    </subcellularLocation>
</comment>
<dbReference type="PANTHER" id="PTHR30250">
    <property type="entry name" value="PST FAMILY PREDICTED COLANIC ACID TRANSPORTER"/>
    <property type="match status" value="1"/>
</dbReference>
<feature type="transmembrane region" description="Helical" evidence="7">
    <location>
        <begin position="318"/>
        <end position="345"/>
    </location>
</feature>
<dbReference type="RefSeq" id="WP_089860826.1">
    <property type="nucleotide sequence ID" value="NZ_FOTI01000011.1"/>
</dbReference>
<dbReference type="AlphaFoldDB" id="A0A1I4HI76"/>
<dbReference type="InterPro" id="IPR050833">
    <property type="entry name" value="Poly_Biosynth_Transport"/>
</dbReference>
<feature type="transmembrane region" description="Helical" evidence="7">
    <location>
        <begin position="171"/>
        <end position="194"/>
    </location>
</feature>
<evidence type="ECO:0000256" key="1">
    <source>
        <dbReference type="ARBA" id="ARBA00004651"/>
    </source>
</evidence>
<dbReference type="OrthoDB" id="9770347at2"/>
<evidence type="ECO:0000313" key="9">
    <source>
        <dbReference type="Proteomes" id="UP000199006"/>
    </source>
</evidence>
<keyword evidence="6 7" id="KW-0472">Membrane</keyword>
<dbReference type="Proteomes" id="UP000199006">
    <property type="component" value="Unassembled WGS sequence"/>
</dbReference>
<name>A0A1I4HI76_9FIRM</name>
<dbReference type="STRING" id="29563.SAMN02983006_01107"/>